<evidence type="ECO:0000313" key="4">
    <source>
        <dbReference type="Proteomes" id="UP000465062"/>
    </source>
</evidence>
<dbReference type="AlphaFoldDB" id="A0A6I6UTL2"/>
<dbReference type="Gene3D" id="3.40.50.12090">
    <property type="match status" value="2"/>
</dbReference>
<dbReference type="InterPro" id="IPR046540">
    <property type="entry name" value="DMFA2_C"/>
</dbReference>
<feature type="domain" description="N,N-dimethylformamidase beta subunit-like C-terminal" evidence="2">
    <location>
        <begin position="353"/>
        <end position="706"/>
    </location>
</feature>
<dbReference type="PANTHER" id="PTHR30032:SF8">
    <property type="entry name" value="GERMINATION-SPECIFIC N-ACETYLMURAMOYL-L-ALANINE AMIDASE"/>
    <property type="match status" value="1"/>
</dbReference>
<dbReference type="PANTHER" id="PTHR30032">
    <property type="entry name" value="N-ACETYLMURAMOYL-L-ALANINE AMIDASE-RELATED"/>
    <property type="match status" value="1"/>
</dbReference>
<evidence type="ECO:0000256" key="1">
    <source>
        <dbReference type="SAM" id="SignalP"/>
    </source>
</evidence>
<dbReference type="Pfam" id="PF04122">
    <property type="entry name" value="CW_binding_2"/>
    <property type="match status" value="3"/>
</dbReference>
<proteinExistence type="predicted"/>
<accession>A0A6I6UTL2</accession>
<evidence type="ECO:0000259" key="2">
    <source>
        <dbReference type="Pfam" id="PF20254"/>
    </source>
</evidence>
<evidence type="ECO:0000313" key="3">
    <source>
        <dbReference type="EMBL" id="QHE63329.1"/>
    </source>
</evidence>
<feature type="chain" id="PRO_5026220352" description="N,N-dimethylformamidase beta subunit-like C-terminal domain-containing protein" evidence="1">
    <location>
        <begin position="23"/>
        <end position="724"/>
    </location>
</feature>
<dbReference type="EMBL" id="CP047394">
    <property type="protein sequence ID" value="QHE63329.1"/>
    <property type="molecule type" value="Genomic_DNA"/>
</dbReference>
<dbReference type="Proteomes" id="UP000465062">
    <property type="component" value="Chromosome"/>
</dbReference>
<dbReference type="RefSeq" id="WP_159363007.1">
    <property type="nucleotide sequence ID" value="NZ_CP047394.1"/>
</dbReference>
<dbReference type="Pfam" id="PF20254">
    <property type="entry name" value="DMFA2_C"/>
    <property type="match status" value="1"/>
</dbReference>
<protein>
    <recommendedName>
        <fullName evidence="2">N,N-dimethylformamidase beta subunit-like C-terminal domain-containing protein</fullName>
    </recommendedName>
</protein>
<sequence length="724" mass="79622">MRKIIIVSLLLFVFGFSAEVHAGENEVERLGGKDRFEVAVNVSQKGWEDSQTVYIVNFLAFADALSATPLAYQSDAPILLTHANSLTGVTKDELIRLHATKVVIIGGTGSISQNIVTELQNMGIRDIHRIGGKDRYDVSANVANYVHSTDKAVIATGMTFADALSVAPFAARNGYPILLTRKSDIPAPVTVYLNKKSFSSTIIMGGEGSVGKEVASKLPNPERIGGSDRYAVAANLIREKSLPSEKAYIATGLSFADALTGSVLAAKENTPILLTRPDRLPDDTKNIIEEKAIRNYLILGGPASVTEEILNPYSDALVIDNQHSIEGYTTKPSYSPGETIEFKVHTLQPTFSMEVKRLGANDTTVFTDAEIKGTKQNYRKYSFKSGADWTTSYSLKVPGNWKSGMYGARVYDASGKEFYIMFTIKNASSTKPKLAVLANTFTWEAYNIWGGASFYGYKVDDGSGRTYGQTLNFQRPNPATNPYEDSIHLPHAEKFLLSWLEKNGYTYDVISEYDLHQNPGILQNYETLALNSHSEYWTTPMYNGFESFVKKGGNVLNLSANSIYWKVAVEGNQIEVRKDKGYHTLTKEKGGLWRDLGRPESKYLGVAYNYLGYGTYKPYKVEKPNHWIFKNTGLKTGDLIGESGVNGRGAAGGETDKITPYTPKNFVRLAKGLNPNLGGSDMIYYDTPSGGGVFSVGSLTFTGTLESDKDISQMVKNVLNHFNK</sequence>
<reference evidence="3 4" key="1">
    <citation type="submission" date="2019-06" db="EMBL/GenBank/DDBJ databases">
        <title>An operon consisting of a P-type ATPase gene and a transcriptional regular gene given the different cadmium resistance in Bacillus vietamensis 151-6 and Bacillus marisflavi 151-25.</title>
        <authorList>
            <person name="Yu X."/>
        </authorList>
    </citation>
    <scope>NUCLEOTIDE SEQUENCE [LARGE SCALE GENOMIC DNA]</scope>
    <source>
        <strain evidence="3 4">151-6</strain>
    </source>
</reference>
<name>A0A6I6UTL2_9BACI</name>
<dbReference type="InterPro" id="IPR007253">
    <property type="entry name" value="Cell_wall-bd_2"/>
</dbReference>
<organism evidence="3 4">
    <name type="scientific">Rossellomorea vietnamensis</name>
    <dbReference type="NCBI Taxonomy" id="218284"/>
    <lineage>
        <taxon>Bacteria</taxon>
        <taxon>Bacillati</taxon>
        <taxon>Bacillota</taxon>
        <taxon>Bacilli</taxon>
        <taxon>Bacillales</taxon>
        <taxon>Bacillaceae</taxon>
        <taxon>Rossellomorea</taxon>
    </lineage>
</organism>
<dbReference type="KEGG" id="bvq:FHE72_21815"/>
<keyword evidence="1" id="KW-0732">Signal</keyword>
<feature type="signal peptide" evidence="1">
    <location>
        <begin position="1"/>
        <end position="22"/>
    </location>
</feature>
<gene>
    <name evidence="3" type="ORF">FHE72_21815</name>
</gene>
<dbReference type="InterPro" id="IPR051922">
    <property type="entry name" value="Bact_Sporulation_Assoc"/>
</dbReference>